<evidence type="ECO:0000313" key="3">
    <source>
        <dbReference type="Proteomes" id="UP000235023"/>
    </source>
</evidence>
<dbReference type="EMBL" id="KZ559537">
    <property type="protein sequence ID" value="PLN81375.1"/>
    <property type="molecule type" value="Genomic_DNA"/>
</dbReference>
<keyword evidence="3" id="KW-1185">Reference proteome</keyword>
<evidence type="ECO:0000313" key="2">
    <source>
        <dbReference type="EMBL" id="PLN81375.1"/>
    </source>
</evidence>
<gene>
    <name evidence="2" type="ORF">BDW42DRAFT_193738</name>
</gene>
<dbReference type="AlphaFoldDB" id="A0A2J5HVG4"/>
<feature type="region of interest" description="Disordered" evidence="1">
    <location>
        <begin position="1"/>
        <end position="54"/>
    </location>
</feature>
<organism evidence="2 3">
    <name type="scientific">Aspergillus taichungensis</name>
    <dbReference type="NCBI Taxonomy" id="482145"/>
    <lineage>
        <taxon>Eukaryota</taxon>
        <taxon>Fungi</taxon>
        <taxon>Dikarya</taxon>
        <taxon>Ascomycota</taxon>
        <taxon>Pezizomycotina</taxon>
        <taxon>Eurotiomycetes</taxon>
        <taxon>Eurotiomycetidae</taxon>
        <taxon>Eurotiales</taxon>
        <taxon>Aspergillaceae</taxon>
        <taxon>Aspergillus</taxon>
        <taxon>Aspergillus subgen. Circumdati</taxon>
    </lineage>
</organism>
<dbReference type="Proteomes" id="UP000235023">
    <property type="component" value="Unassembled WGS sequence"/>
</dbReference>
<evidence type="ECO:0000256" key="1">
    <source>
        <dbReference type="SAM" id="MobiDB-lite"/>
    </source>
</evidence>
<proteinExistence type="predicted"/>
<sequence length="78" mass="8287">MSAPLSGRESPPPENQSGAQGGDPPGKGHLNPTPVHARTPQPPSLESNPKHVLEDIQAKNFAPFITRLVPDSFQTAQL</sequence>
<protein>
    <submittedName>
        <fullName evidence="2">Uncharacterized protein</fullName>
    </submittedName>
</protein>
<reference evidence="3" key="1">
    <citation type="submission" date="2017-12" db="EMBL/GenBank/DDBJ databases">
        <authorList>
            <consortium name="DOE Joint Genome Institute"/>
            <person name="Mondo S.J."/>
            <person name="Kjaerbolling I."/>
            <person name="Vesth T.C."/>
            <person name="Frisvad J.C."/>
            <person name="Nybo J.L."/>
            <person name="Theobald S."/>
            <person name="Kuo A."/>
            <person name="Bowyer P."/>
            <person name="Matsuda Y."/>
            <person name="Lyhne E.K."/>
            <person name="Kogle M.E."/>
            <person name="Clum A."/>
            <person name="Lipzen A."/>
            <person name="Salamov A."/>
            <person name="Ngan C.Y."/>
            <person name="Daum C."/>
            <person name="Chiniquy J."/>
            <person name="Barry K."/>
            <person name="LaButti K."/>
            <person name="Haridas S."/>
            <person name="Simmons B.A."/>
            <person name="Magnuson J.K."/>
            <person name="Mortensen U.H."/>
            <person name="Larsen T.O."/>
            <person name="Grigoriev I.V."/>
            <person name="Baker S.E."/>
            <person name="Andersen M.R."/>
            <person name="Nordberg H.P."/>
            <person name="Cantor M.N."/>
            <person name="Hua S.X."/>
        </authorList>
    </citation>
    <scope>NUCLEOTIDE SEQUENCE [LARGE SCALE GENOMIC DNA]</scope>
    <source>
        <strain evidence="3">IBT 19404</strain>
    </source>
</reference>
<name>A0A2J5HVG4_9EURO</name>
<accession>A0A2J5HVG4</accession>
<dbReference type="OrthoDB" id="5375886at2759"/>